<evidence type="ECO:0000259" key="26">
    <source>
        <dbReference type="PROSITE" id="PS50972"/>
    </source>
</evidence>
<comment type="similarity">
    <text evidence="22">In the central section; belongs to the HPPK family.</text>
</comment>
<comment type="pathway">
    <text evidence="6">Cofactor biosynthesis; tetrahydrofolate biosynthesis; 2-amino-4-hydroxy-6-hydroxymethyl-7,8-dihydropteridine diphosphate from 7,8-dihydroneopterin triphosphate: step 3/4.</text>
</comment>
<proteinExistence type="inferred from homology"/>
<keyword evidence="20" id="KW-0511">Multifunctional enzyme</keyword>
<evidence type="ECO:0000256" key="19">
    <source>
        <dbReference type="ARBA" id="ARBA00022909"/>
    </source>
</evidence>
<dbReference type="SUPFAM" id="SSF55083">
    <property type="entry name" value="6-hydroxymethyl-7,8-dihydropterin pyrophosphokinase, HPPK"/>
    <property type="match status" value="1"/>
</dbReference>
<reference evidence="28" key="2">
    <citation type="journal article" date="2018" name="Nat. Commun.">
        <title>Extreme sensitivity to ultraviolet light in the fungal pathogen causing white-nose syndrome of bats.</title>
        <authorList>
            <person name="Palmer J.M."/>
            <person name="Drees K.P."/>
            <person name="Foster J.T."/>
            <person name="Lindner D.L."/>
        </authorList>
    </citation>
    <scope>NUCLEOTIDE SEQUENCE [LARGE SCALE GENOMIC DNA]</scope>
    <source>
        <strain evidence="28">UAMH 10579</strain>
    </source>
</reference>
<keyword evidence="16" id="KW-0418">Kinase</keyword>
<dbReference type="OrthoDB" id="615426at2759"/>
<evidence type="ECO:0000256" key="21">
    <source>
        <dbReference type="ARBA" id="ARBA00058009"/>
    </source>
</evidence>
<evidence type="ECO:0000256" key="12">
    <source>
        <dbReference type="ARBA" id="ARBA00013253"/>
    </source>
</evidence>
<dbReference type="EC" id="2.5.1.15" evidence="10"/>
<sequence>MKLFRTAANSACRPSTPHLRRNSSFRRISLSASPTRSRSSLSSVPATPWSQGASDRGAKSGDGEATAKSAAKAPKTAYIALGSNMGDRIGMIEQACNSLTSRGITVKRTSNLWETEPMYVLDQDNFINGACEVETTLEPLELLDELQDIENSMGRHKVIDKGPRNIDLDILLYDNQVIHHKRLDVPHIGIPEREFVLRPLAELIPDKPIHPSKPWKITLDYLNALPSSSQPMSTSTPLGSNPASTLYPLRPHRQTSIMAILNLTPDSFSDGGLHTSASLDKTIDTFIRGGASIIDIGGQSTAPNTPSVTADLETSRILPAIAAIRAHPLGANVTISIDTFRAPVASAAIAAGADLINDVSAGLLDPAMLPTLGRLGCTVCLMHMRGTPSTMDSLAVYPNGLIPTIAAELLERVAEAEAAGVRRWRIILDPGIGFAKTQAQNLEILRRLDELRDWPGLRGFPWLVGSSRKRFVGRITGVKEARERVWGTAATVVAAVQGGADIVRVHDAVEMGQVVKMADAIWRV</sequence>
<evidence type="ECO:0000313" key="28">
    <source>
        <dbReference type="Proteomes" id="UP000091956"/>
    </source>
</evidence>
<comment type="catalytic activity">
    <reaction evidence="2">
        <text>6-hydroxymethyl-7,8-dihydropterin + ATP = (7,8-dihydropterin-6-yl)methyl diphosphate + AMP + H(+)</text>
        <dbReference type="Rhea" id="RHEA:11412"/>
        <dbReference type="ChEBI" id="CHEBI:15378"/>
        <dbReference type="ChEBI" id="CHEBI:30616"/>
        <dbReference type="ChEBI" id="CHEBI:44841"/>
        <dbReference type="ChEBI" id="CHEBI:72950"/>
        <dbReference type="ChEBI" id="CHEBI:456215"/>
        <dbReference type="EC" id="2.7.6.3"/>
    </reaction>
</comment>
<evidence type="ECO:0000256" key="16">
    <source>
        <dbReference type="ARBA" id="ARBA00022777"/>
    </source>
</evidence>
<dbReference type="GO" id="GO:0016301">
    <property type="term" value="F:kinase activity"/>
    <property type="evidence" value="ECO:0007669"/>
    <property type="project" value="UniProtKB-KW"/>
</dbReference>
<evidence type="ECO:0000256" key="22">
    <source>
        <dbReference type="ARBA" id="ARBA00061548"/>
    </source>
</evidence>
<evidence type="ECO:0000313" key="27">
    <source>
        <dbReference type="EMBL" id="OBT96185.1"/>
    </source>
</evidence>
<dbReference type="FunFam" id="3.20.20.20:FF:000006">
    <property type="entry name" value="Dihydropteroate synthase"/>
    <property type="match status" value="1"/>
</dbReference>
<evidence type="ECO:0000256" key="6">
    <source>
        <dbReference type="ARBA" id="ARBA00005013"/>
    </source>
</evidence>
<evidence type="ECO:0000256" key="4">
    <source>
        <dbReference type="ARBA" id="ARBA00001946"/>
    </source>
</evidence>
<dbReference type="InterPro" id="IPR006390">
    <property type="entry name" value="DHP_synth_dom"/>
</dbReference>
<evidence type="ECO:0000256" key="10">
    <source>
        <dbReference type="ARBA" id="ARBA00012458"/>
    </source>
</evidence>
<evidence type="ECO:0000256" key="13">
    <source>
        <dbReference type="ARBA" id="ARBA00022679"/>
    </source>
</evidence>
<accession>A0A1B8GK29</accession>
<dbReference type="PANTHER" id="PTHR20941:SF1">
    <property type="entry name" value="FOLIC ACID SYNTHESIS PROTEIN FOL1"/>
    <property type="match status" value="1"/>
</dbReference>
<evidence type="ECO:0000256" key="8">
    <source>
        <dbReference type="ARBA" id="ARBA00009640"/>
    </source>
</evidence>
<dbReference type="GeneID" id="28840298"/>
<dbReference type="PROSITE" id="PS00794">
    <property type="entry name" value="HPPK"/>
    <property type="match status" value="1"/>
</dbReference>
<feature type="domain" description="Pterin-binding" evidence="26">
    <location>
        <begin position="255"/>
        <end position="516"/>
    </location>
</feature>
<dbReference type="Proteomes" id="UP000091956">
    <property type="component" value="Unassembled WGS sequence"/>
</dbReference>
<dbReference type="PROSITE" id="PS00792">
    <property type="entry name" value="DHPS_1"/>
    <property type="match status" value="1"/>
</dbReference>
<evidence type="ECO:0000256" key="1">
    <source>
        <dbReference type="ARBA" id="ARBA00000012"/>
    </source>
</evidence>
<dbReference type="Gene3D" id="3.30.70.560">
    <property type="entry name" value="7,8-Dihydro-6-hydroxymethylpterin-pyrophosphokinase HPPK"/>
    <property type="match status" value="1"/>
</dbReference>
<comment type="catalytic activity">
    <reaction evidence="1">
        <text>(7,8-dihydropterin-6-yl)methyl diphosphate + 4-aminobenzoate = 7,8-dihydropteroate + diphosphate</text>
        <dbReference type="Rhea" id="RHEA:19949"/>
        <dbReference type="ChEBI" id="CHEBI:17836"/>
        <dbReference type="ChEBI" id="CHEBI:17839"/>
        <dbReference type="ChEBI" id="CHEBI:33019"/>
        <dbReference type="ChEBI" id="CHEBI:72950"/>
        <dbReference type="EC" id="2.5.1.15"/>
    </reaction>
</comment>
<dbReference type="STRING" id="342668.A0A1B8GK29"/>
<reference evidence="27 28" key="1">
    <citation type="submission" date="2016-03" db="EMBL/GenBank/DDBJ databases">
        <title>Comparative genomics of Pseudogymnoascus destructans, the fungus causing white-nose syndrome of bats.</title>
        <authorList>
            <person name="Palmer J.M."/>
            <person name="Drees K.P."/>
            <person name="Foster J.T."/>
            <person name="Lindner D.L."/>
        </authorList>
    </citation>
    <scope>NUCLEOTIDE SEQUENCE [LARGE SCALE GENOMIC DNA]</scope>
    <source>
        <strain evidence="27 28">UAMH 10579</strain>
    </source>
</reference>
<dbReference type="PROSITE" id="PS00793">
    <property type="entry name" value="DHPS_2"/>
    <property type="match status" value="1"/>
</dbReference>
<keyword evidence="19" id="KW-0289">Folate biosynthesis</keyword>
<dbReference type="GO" id="GO:0004150">
    <property type="term" value="F:dihydroneopterin aldolase activity"/>
    <property type="evidence" value="ECO:0007669"/>
    <property type="project" value="UniProtKB-EC"/>
</dbReference>
<keyword evidence="28" id="KW-1185">Reference proteome</keyword>
<keyword evidence="18" id="KW-0460">Magnesium</keyword>
<feature type="compositionally biased region" description="Low complexity" evidence="25">
    <location>
        <begin position="29"/>
        <end position="47"/>
    </location>
</feature>
<dbReference type="Pfam" id="PF01288">
    <property type="entry name" value="HPPK"/>
    <property type="match status" value="1"/>
</dbReference>
<evidence type="ECO:0000256" key="25">
    <source>
        <dbReference type="SAM" id="MobiDB-lite"/>
    </source>
</evidence>
<dbReference type="GO" id="GO:0005524">
    <property type="term" value="F:ATP binding"/>
    <property type="evidence" value="ECO:0007669"/>
    <property type="project" value="UniProtKB-KW"/>
</dbReference>
<evidence type="ECO:0000256" key="5">
    <source>
        <dbReference type="ARBA" id="ARBA00004763"/>
    </source>
</evidence>
<comment type="similarity">
    <text evidence="8">In the N-terminal section; belongs to the DHNA family.</text>
</comment>
<protein>
    <recommendedName>
        <fullName evidence="23">Folic acid synthesis protein FOL1</fullName>
        <ecNumber evidence="10">2.5.1.15</ecNumber>
        <ecNumber evidence="12">2.7.6.3</ecNumber>
        <ecNumber evidence="11">4.1.2.25</ecNumber>
    </recommendedName>
    <alternativeName>
        <fullName evidence="24">Folic acid synthesis protein fol1</fullName>
    </alternativeName>
</protein>
<dbReference type="InterPro" id="IPR045031">
    <property type="entry name" value="DHP_synth-like"/>
</dbReference>
<dbReference type="Pfam" id="PF00809">
    <property type="entry name" value="Pterin_bind"/>
    <property type="match status" value="1"/>
</dbReference>
<comment type="similarity">
    <text evidence="9">In the C-terminal section; belongs to the DHPS family.</text>
</comment>
<comment type="pathway">
    <text evidence="5">Cofactor biosynthesis; tetrahydrofolate biosynthesis; 7,8-dihydrofolate from 2-amino-4-hydroxy-6-hydroxymethyl-7,8-dihydropteridine diphosphate and 4-aminobenzoate: step 1/2.</text>
</comment>
<dbReference type="UniPathway" id="UPA00077">
    <property type="reaction ID" value="UER00155"/>
</dbReference>
<dbReference type="PROSITE" id="PS50972">
    <property type="entry name" value="PTERIN_BINDING"/>
    <property type="match status" value="1"/>
</dbReference>
<keyword evidence="17" id="KW-0067">ATP-binding</keyword>
<dbReference type="EC" id="4.1.2.25" evidence="11"/>
<evidence type="ECO:0000256" key="15">
    <source>
        <dbReference type="ARBA" id="ARBA00022741"/>
    </source>
</evidence>
<dbReference type="InterPro" id="IPR000550">
    <property type="entry name" value="Hppk"/>
</dbReference>
<evidence type="ECO:0000256" key="3">
    <source>
        <dbReference type="ARBA" id="ARBA00001353"/>
    </source>
</evidence>
<dbReference type="CDD" id="cd00739">
    <property type="entry name" value="DHPS"/>
    <property type="match status" value="1"/>
</dbReference>
<keyword evidence="14" id="KW-0479">Metal-binding</keyword>
<dbReference type="InterPro" id="IPR000489">
    <property type="entry name" value="Pterin-binding_dom"/>
</dbReference>
<dbReference type="PANTHER" id="PTHR20941">
    <property type="entry name" value="FOLATE SYNTHESIS PROTEINS"/>
    <property type="match status" value="1"/>
</dbReference>
<evidence type="ECO:0000256" key="2">
    <source>
        <dbReference type="ARBA" id="ARBA00000198"/>
    </source>
</evidence>
<dbReference type="GO" id="GO:0003848">
    <property type="term" value="F:2-amino-4-hydroxy-6-hydroxymethyldihydropteridine diphosphokinase activity"/>
    <property type="evidence" value="ECO:0007669"/>
    <property type="project" value="UniProtKB-EC"/>
</dbReference>
<dbReference type="InterPro" id="IPR035907">
    <property type="entry name" value="Hppk_sf"/>
</dbReference>
<dbReference type="NCBIfam" id="TIGR01496">
    <property type="entry name" value="DHPS"/>
    <property type="match status" value="1"/>
</dbReference>
<dbReference type="RefSeq" id="XP_018129918.1">
    <property type="nucleotide sequence ID" value="XM_018276351.2"/>
</dbReference>
<organism evidence="27 28">
    <name type="scientific">Pseudogymnoascus verrucosus</name>
    <dbReference type="NCBI Taxonomy" id="342668"/>
    <lineage>
        <taxon>Eukaryota</taxon>
        <taxon>Fungi</taxon>
        <taxon>Dikarya</taxon>
        <taxon>Ascomycota</taxon>
        <taxon>Pezizomycotina</taxon>
        <taxon>Leotiomycetes</taxon>
        <taxon>Thelebolales</taxon>
        <taxon>Thelebolaceae</taxon>
        <taxon>Pseudogymnoascus</taxon>
    </lineage>
</organism>
<comment type="catalytic activity">
    <reaction evidence="3">
        <text>7,8-dihydroneopterin = 6-hydroxymethyl-7,8-dihydropterin + glycolaldehyde</text>
        <dbReference type="Rhea" id="RHEA:10540"/>
        <dbReference type="ChEBI" id="CHEBI:17001"/>
        <dbReference type="ChEBI" id="CHEBI:17071"/>
        <dbReference type="ChEBI" id="CHEBI:44841"/>
        <dbReference type="EC" id="4.1.2.25"/>
    </reaction>
</comment>
<evidence type="ECO:0000256" key="24">
    <source>
        <dbReference type="ARBA" id="ARBA00068111"/>
    </source>
</evidence>
<evidence type="ECO:0000256" key="17">
    <source>
        <dbReference type="ARBA" id="ARBA00022840"/>
    </source>
</evidence>
<comment type="function">
    <text evidence="21">Catalyzes three sequential steps of tetrahydrofolate biosynthesis.</text>
</comment>
<dbReference type="Gene3D" id="3.20.20.20">
    <property type="entry name" value="Dihydropteroate synthase-like"/>
    <property type="match status" value="1"/>
</dbReference>
<dbReference type="GO" id="GO:0005740">
    <property type="term" value="C:mitochondrial envelope"/>
    <property type="evidence" value="ECO:0007669"/>
    <property type="project" value="TreeGrafter"/>
</dbReference>
<evidence type="ECO:0000256" key="18">
    <source>
        <dbReference type="ARBA" id="ARBA00022842"/>
    </source>
</evidence>
<dbReference type="EMBL" id="KV460230">
    <property type="protein sequence ID" value="OBT96185.1"/>
    <property type="molecule type" value="Genomic_DNA"/>
</dbReference>
<dbReference type="CDD" id="cd00483">
    <property type="entry name" value="HPPK"/>
    <property type="match status" value="1"/>
</dbReference>
<evidence type="ECO:0000256" key="20">
    <source>
        <dbReference type="ARBA" id="ARBA00023268"/>
    </source>
</evidence>
<comment type="pathway">
    <text evidence="7">Cofactor biosynthesis; tetrahydrofolate biosynthesis; 2-amino-4-hydroxy-6-hydroxymethyl-7,8-dihydropteridine diphosphate from 7,8-dihydroneopterin triphosphate: step 4/4.</text>
</comment>
<keyword evidence="15" id="KW-0547">Nucleotide-binding</keyword>
<evidence type="ECO:0000256" key="7">
    <source>
        <dbReference type="ARBA" id="ARBA00005051"/>
    </source>
</evidence>
<dbReference type="GO" id="GO:0004156">
    <property type="term" value="F:dihydropteroate synthase activity"/>
    <property type="evidence" value="ECO:0007669"/>
    <property type="project" value="UniProtKB-EC"/>
</dbReference>
<gene>
    <name evidence="27" type="primary">FOL1</name>
    <name evidence="27" type="ORF">VE01_06912</name>
</gene>
<evidence type="ECO:0000256" key="11">
    <source>
        <dbReference type="ARBA" id="ARBA00013043"/>
    </source>
</evidence>
<dbReference type="AlphaFoldDB" id="A0A1B8GK29"/>
<dbReference type="NCBIfam" id="TIGR01498">
    <property type="entry name" value="folK"/>
    <property type="match status" value="1"/>
</dbReference>
<comment type="cofactor">
    <cofactor evidence="4">
        <name>Mg(2+)</name>
        <dbReference type="ChEBI" id="CHEBI:18420"/>
    </cofactor>
</comment>
<dbReference type="GO" id="GO:0046656">
    <property type="term" value="P:folic acid biosynthetic process"/>
    <property type="evidence" value="ECO:0007669"/>
    <property type="project" value="UniProtKB-KW"/>
</dbReference>
<evidence type="ECO:0000256" key="14">
    <source>
        <dbReference type="ARBA" id="ARBA00022723"/>
    </source>
</evidence>
<dbReference type="InterPro" id="IPR011005">
    <property type="entry name" value="Dihydropteroate_synth-like_sf"/>
</dbReference>
<keyword evidence="13" id="KW-0808">Transferase</keyword>
<evidence type="ECO:0000256" key="9">
    <source>
        <dbReference type="ARBA" id="ARBA00009951"/>
    </source>
</evidence>
<dbReference type="GO" id="GO:0046654">
    <property type="term" value="P:tetrahydrofolate biosynthetic process"/>
    <property type="evidence" value="ECO:0007669"/>
    <property type="project" value="UniProtKB-UniPathway"/>
</dbReference>
<dbReference type="SUPFAM" id="SSF51717">
    <property type="entry name" value="Dihydropteroate synthetase-like"/>
    <property type="match status" value="1"/>
</dbReference>
<dbReference type="GO" id="GO:0046872">
    <property type="term" value="F:metal ion binding"/>
    <property type="evidence" value="ECO:0007669"/>
    <property type="project" value="UniProtKB-KW"/>
</dbReference>
<evidence type="ECO:0000256" key="23">
    <source>
        <dbReference type="ARBA" id="ARBA00067568"/>
    </source>
</evidence>
<name>A0A1B8GK29_9PEZI</name>
<dbReference type="EC" id="2.7.6.3" evidence="12"/>
<feature type="region of interest" description="Disordered" evidence="25">
    <location>
        <begin position="1"/>
        <end position="69"/>
    </location>
</feature>